<evidence type="ECO:0000256" key="2">
    <source>
        <dbReference type="ARBA" id="ARBA00023163"/>
    </source>
</evidence>
<dbReference type="InterPro" id="IPR044841">
    <property type="entry name" value="LUX/BOA-like"/>
</dbReference>
<dbReference type="PANTHER" id="PTHR31442">
    <property type="entry name" value="HOMEODOMAIN-LIKE SUPERFAMILY PROTEIN-RELATED"/>
    <property type="match status" value="1"/>
</dbReference>
<feature type="compositionally biased region" description="Low complexity" evidence="4">
    <location>
        <begin position="82"/>
        <end position="92"/>
    </location>
</feature>
<keyword evidence="3" id="KW-0539">Nucleus</keyword>
<organism evidence="5 6">
    <name type="scientific">Solanum commersonii</name>
    <name type="common">Commerson's wild potato</name>
    <name type="synonym">Commerson's nightshade</name>
    <dbReference type="NCBI Taxonomy" id="4109"/>
    <lineage>
        <taxon>Eukaryota</taxon>
        <taxon>Viridiplantae</taxon>
        <taxon>Streptophyta</taxon>
        <taxon>Embryophyta</taxon>
        <taxon>Tracheophyta</taxon>
        <taxon>Spermatophyta</taxon>
        <taxon>Magnoliopsida</taxon>
        <taxon>eudicotyledons</taxon>
        <taxon>Gunneridae</taxon>
        <taxon>Pentapetalae</taxon>
        <taxon>asterids</taxon>
        <taxon>lamiids</taxon>
        <taxon>Solanales</taxon>
        <taxon>Solanaceae</taxon>
        <taxon>Solanoideae</taxon>
        <taxon>Solaneae</taxon>
        <taxon>Solanum</taxon>
    </lineage>
</organism>
<dbReference type="Proteomes" id="UP000824120">
    <property type="component" value="Chromosome 1"/>
</dbReference>
<evidence type="ECO:0000256" key="1">
    <source>
        <dbReference type="ARBA" id="ARBA00023015"/>
    </source>
</evidence>
<comment type="caution">
    <text evidence="5">The sequence shown here is derived from an EMBL/GenBank/DDBJ whole genome shotgun (WGS) entry which is preliminary data.</text>
</comment>
<feature type="region of interest" description="Disordered" evidence="4">
    <location>
        <begin position="81"/>
        <end position="101"/>
    </location>
</feature>
<evidence type="ECO:0000256" key="3">
    <source>
        <dbReference type="ARBA" id="ARBA00023242"/>
    </source>
</evidence>
<name>A0A9J6B062_SOLCO</name>
<dbReference type="Gene3D" id="1.10.10.60">
    <property type="entry name" value="Homeodomain-like"/>
    <property type="match status" value="1"/>
</dbReference>
<reference evidence="5 6" key="1">
    <citation type="submission" date="2020-09" db="EMBL/GenBank/DDBJ databases">
        <title>De no assembly of potato wild relative species, Solanum commersonii.</title>
        <authorList>
            <person name="Cho K."/>
        </authorList>
    </citation>
    <scope>NUCLEOTIDE SEQUENCE [LARGE SCALE GENOMIC DNA]</scope>
    <source>
        <strain evidence="5">LZ3.2</strain>
        <tissue evidence="5">Leaf</tissue>
    </source>
</reference>
<evidence type="ECO:0000313" key="5">
    <source>
        <dbReference type="EMBL" id="KAG5630081.1"/>
    </source>
</evidence>
<evidence type="ECO:0000313" key="6">
    <source>
        <dbReference type="Proteomes" id="UP000824120"/>
    </source>
</evidence>
<gene>
    <name evidence="5" type="ORF">H5410_001798</name>
</gene>
<dbReference type="GO" id="GO:0003700">
    <property type="term" value="F:DNA-binding transcription factor activity"/>
    <property type="evidence" value="ECO:0007669"/>
    <property type="project" value="InterPro"/>
</dbReference>
<dbReference type="SUPFAM" id="SSF46689">
    <property type="entry name" value="Homeodomain-like"/>
    <property type="match status" value="1"/>
</dbReference>
<evidence type="ECO:0000256" key="4">
    <source>
        <dbReference type="SAM" id="MobiDB-lite"/>
    </source>
</evidence>
<sequence length="167" mass="19301">MEGNKEHVGEKIMSINYDERTNIEWTANLHEKFKEATQRLGCLPKEILEIMNVPGLTRMHVANYLQRCCINQRRPLEEQKYIRQGSSSGSQQRIERSSHRIVGRIPDLQTNVSNQTHGDPKFSPVNTNNIYASSTEQQLYHPQLNVQQHYLSPFLSVQNNDGGRLQQ</sequence>
<protein>
    <submittedName>
        <fullName evidence="5">Uncharacterized protein</fullName>
    </submittedName>
</protein>
<keyword evidence="2" id="KW-0804">Transcription</keyword>
<proteinExistence type="predicted"/>
<accession>A0A9J6B062</accession>
<keyword evidence="1" id="KW-0805">Transcription regulation</keyword>
<dbReference type="GO" id="GO:0003677">
    <property type="term" value="F:DNA binding"/>
    <property type="evidence" value="ECO:0007669"/>
    <property type="project" value="InterPro"/>
</dbReference>
<keyword evidence="6" id="KW-1185">Reference proteome</keyword>
<dbReference type="GO" id="GO:0005634">
    <property type="term" value="C:nucleus"/>
    <property type="evidence" value="ECO:0007669"/>
    <property type="project" value="TreeGrafter"/>
</dbReference>
<dbReference type="InterPro" id="IPR006447">
    <property type="entry name" value="Myb_dom_plants"/>
</dbReference>
<dbReference type="EMBL" id="JACXVP010000001">
    <property type="protein sequence ID" value="KAG5630081.1"/>
    <property type="molecule type" value="Genomic_DNA"/>
</dbReference>
<dbReference type="OrthoDB" id="1304696at2759"/>
<dbReference type="InterPro" id="IPR009057">
    <property type="entry name" value="Homeodomain-like_sf"/>
</dbReference>
<dbReference type="NCBIfam" id="TIGR01557">
    <property type="entry name" value="myb_SHAQKYF"/>
    <property type="match status" value="1"/>
</dbReference>
<dbReference type="PANTHER" id="PTHR31442:SF32">
    <property type="entry name" value="TWO-COMPONENT RESPONSE REGULATOR ORR21-LIKE"/>
    <property type="match status" value="1"/>
</dbReference>
<dbReference type="AlphaFoldDB" id="A0A9J6B062"/>